<evidence type="ECO:0000313" key="2">
    <source>
        <dbReference type="Proteomes" id="UP000805193"/>
    </source>
</evidence>
<reference evidence="1 2" key="1">
    <citation type="journal article" date="2020" name="Cell">
        <title>Large-Scale Comparative Analyses of Tick Genomes Elucidate Their Genetic Diversity and Vector Capacities.</title>
        <authorList>
            <consortium name="Tick Genome and Microbiome Consortium (TIGMIC)"/>
            <person name="Jia N."/>
            <person name="Wang J."/>
            <person name="Shi W."/>
            <person name="Du L."/>
            <person name="Sun Y."/>
            <person name="Zhan W."/>
            <person name="Jiang J.F."/>
            <person name="Wang Q."/>
            <person name="Zhang B."/>
            <person name="Ji P."/>
            <person name="Bell-Sakyi L."/>
            <person name="Cui X.M."/>
            <person name="Yuan T.T."/>
            <person name="Jiang B.G."/>
            <person name="Yang W.F."/>
            <person name="Lam T.T."/>
            <person name="Chang Q.C."/>
            <person name="Ding S.J."/>
            <person name="Wang X.J."/>
            <person name="Zhu J.G."/>
            <person name="Ruan X.D."/>
            <person name="Zhao L."/>
            <person name="Wei J.T."/>
            <person name="Ye R.Z."/>
            <person name="Que T.C."/>
            <person name="Du C.H."/>
            <person name="Zhou Y.H."/>
            <person name="Cheng J.X."/>
            <person name="Dai P.F."/>
            <person name="Guo W.B."/>
            <person name="Han X.H."/>
            <person name="Huang E.J."/>
            <person name="Li L.F."/>
            <person name="Wei W."/>
            <person name="Gao Y.C."/>
            <person name="Liu J.Z."/>
            <person name="Shao H.Z."/>
            <person name="Wang X."/>
            <person name="Wang C.C."/>
            <person name="Yang T.C."/>
            <person name="Huo Q.B."/>
            <person name="Li W."/>
            <person name="Chen H.Y."/>
            <person name="Chen S.E."/>
            <person name="Zhou L.G."/>
            <person name="Ni X.B."/>
            <person name="Tian J.H."/>
            <person name="Sheng Y."/>
            <person name="Liu T."/>
            <person name="Pan Y.S."/>
            <person name="Xia L.Y."/>
            <person name="Li J."/>
            <person name="Zhao F."/>
            <person name="Cao W.C."/>
        </authorList>
    </citation>
    <scope>NUCLEOTIDE SEQUENCE [LARGE SCALE GENOMIC DNA]</scope>
    <source>
        <strain evidence="1">Iper-2018</strain>
    </source>
</reference>
<evidence type="ECO:0000313" key="1">
    <source>
        <dbReference type="EMBL" id="KAG0445166.1"/>
    </source>
</evidence>
<organism evidence="1 2">
    <name type="scientific">Ixodes persulcatus</name>
    <name type="common">Taiga tick</name>
    <dbReference type="NCBI Taxonomy" id="34615"/>
    <lineage>
        <taxon>Eukaryota</taxon>
        <taxon>Metazoa</taxon>
        <taxon>Ecdysozoa</taxon>
        <taxon>Arthropoda</taxon>
        <taxon>Chelicerata</taxon>
        <taxon>Arachnida</taxon>
        <taxon>Acari</taxon>
        <taxon>Parasitiformes</taxon>
        <taxon>Ixodida</taxon>
        <taxon>Ixodoidea</taxon>
        <taxon>Ixodidae</taxon>
        <taxon>Ixodinae</taxon>
        <taxon>Ixodes</taxon>
    </lineage>
</organism>
<name>A0AC60QZR0_IXOPE</name>
<gene>
    <name evidence="1" type="ORF">HPB47_019026</name>
</gene>
<proteinExistence type="predicted"/>
<sequence length="104" mass="11881">MKETEKEDRRFILPLKTQLILVLMRLRLGLDGMDLAFRTLPSTWYSLSITSVAIGTVLFILTVAYVATRGGINTEEIVKRFFNRNRIDTSNETAPLFTISLFLP</sequence>
<protein>
    <submittedName>
        <fullName evidence="1">Uncharacterized protein</fullName>
    </submittedName>
</protein>
<comment type="caution">
    <text evidence="1">The sequence shown here is derived from an EMBL/GenBank/DDBJ whole genome shotgun (WGS) entry which is preliminary data.</text>
</comment>
<accession>A0AC60QZR0</accession>
<keyword evidence="2" id="KW-1185">Reference proteome</keyword>
<dbReference type="Proteomes" id="UP000805193">
    <property type="component" value="Unassembled WGS sequence"/>
</dbReference>
<dbReference type="EMBL" id="JABSTQ010000840">
    <property type="protein sequence ID" value="KAG0445166.1"/>
    <property type="molecule type" value="Genomic_DNA"/>
</dbReference>